<gene>
    <name evidence="1" type="ORF">Dda_5941</name>
</gene>
<keyword evidence="2" id="KW-1185">Reference proteome</keyword>
<comment type="caution">
    <text evidence="1">The sequence shown here is derived from an EMBL/GenBank/DDBJ whole genome shotgun (WGS) entry which is preliminary data.</text>
</comment>
<organism evidence="1 2">
    <name type="scientific">Drechslerella dactyloides</name>
    <name type="common">Nematode-trapping fungus</name>
    <name type="synonym">Arthrobotrys dactyloides</name>
    <dbReference type="NCBI Taxonomy" id="74499"/>
    <lineage>
        <taxon>Eukaryota</taxon>
        <taxon>Fungi</taxon>
        <taxon>Dikarya</taxon>
        <taxon>Ascomycota</taxon>
        <taxon>Pezizomycotina</taxon>
        <taxon>Orbiliomycetes</taxon>
        <taxon>Orbiliales</taxon>
        <taxon>Orbiliaceae</taxon>
        <taxon>Drechslerella</taxon>
    </lineage>
</organism>
<evidence type="ECO:0000313" key="1">
    <source>
        <dbReference type="EMBL" id="KAJ6259045.1"/>
    </source>
</evidence>
<proteinExistence type="predicted"/>
<evidence type="ECO:0000313" key="2">
    <source>
        <dbReference type="Proteomes" id="UP001221413"/>
    </source>
</evidence>
<dbReference type="Proteomes" id="UP001221413">
    <property type="component" value="Unassembled WGS sequence"/>
</dbReference>
<accession>A0AAD6NI14</accession>
<name>A0AAD6NI14_DREDA</name>
<dbReference type="AlphaFoldDB" id="A0AAD6NI14"/>
<reference evidence="1" key="1">
    <citation type="submission" date="2023-01" db="EMBL/GenBank/DDBJ databases">
        <title>The chitinases involved in constricting ring structure development in the nematode-trapping fungus Drechslerella dactyloides.</title>
        <authorList>
            <person name="Wang R."/>
            <person name="Zhang L."/>
            <person name="Tang P."/>
            <person name="Li S."/>
            <person name="Liang L."/>
        </authorList>
    </citation>
    <scope>NUCLEOTIDE SEQUENCE</scope>
    <source>
        <strain evidence="1">YMF1.00031</strain>
    </source>
</reference>
<dbReference type="EMBL" id="JAQGDS010000007">
    <property type="protein sequence ID" value="KAJ6259045.1"/>
    <property type="molecule type" value="Genomic_DNA"/>
</dbReference>
<protein>
    <submittedName>
        <fullName evidence="1">Uncharacterized protein</fullName>
    </submittedName>
</protein>
<sequence length="181" mass="20626">MAALFNPLYQATSAASNDNPSSYLHTWNGTIAPSQALTNDTRRIISDAKRQGIRLARPSDARCKPVVTRTNISLRDKAKAKTKGKDKSGLFILSPGVPDTGFCRTEGKAYDAVVCAILLRCWHYNRATFQVSSRRAWENWTEGRRLYFDTFREEAVMPSGMLDRARIEQRRRLSTLRRRSR</sequence>